<dbReference type="InterPro" id="IPR051364">
    <property type="entry name" value="Cytokinesis/Rho-signaling"/>
</dbReference>
<dbReference type="Pfam" id="PF08174">
    <property type="entry name" value="Anillin"/>
    <property type="match status" value="1"/>
</dbReference>
<protein>
    <recommendedName>
        <fullName evidence="2">Anillin homology domain-containing protein</fullName>
    </recommendedName>
</protein>
<dbReference type="GO" id="GO:0000281">
    <property type="term" value="P:mitotic cytokinesis"/>
    <property type="evidence" value="ECO:0007669"/>
    <property type="project" value="TreeGrafter"/>
</dbReference>
<keyword evidence="4" id="KW-1185">Reference proteome</keyword>
<organism evidence="3 4">
    <name type="scientific">Opisthorchis viverrini</name>
    <name type="common">Southeast Asian liver fluke</name>
    <dbReference type="NCBI Taxonomy" id="6198"/>
    <lineage>
        <taxon>Eukaryota</taxon>
        <taxon>Metazoa</taxon>
        <taxon>Spiralia</taxon>
        <taxon>Lophotrochozoa</taxon>
        <taxon>Platyhelminthes</taxon>
        <taxon>Trematoda</taxon>
        <taxon>Digenea</taxon>
        <taxon>Opisthorchiida</taxon>
        <taxon>Opisthorchiata</taxon>
        <taxon>Opisthorchiidae</taxon>
        <taxon>Opisthorchis</taxon>
    </lineage>
</organism>
<dbReference type="PANTHER" id="PTHR21538">
    <property type="entry name" value="ANILLIN/RHOTEKIN RTKN"/>
    <property type="match status" value="1"/>
</dbReference>
<feature type="region of interest" description="Disordered" evidence="1">
    <location>
        <begin position="846"/>
        <end position="880"/>
    </location>
</feature>
<evidence type="ECO:0000313" key="4">
    <source>
        <dbReference type="Proteomes" id="UP000054324"/>
    </source>
</evidence>
<dbReference type="Proteomes" id="UP000054324">
    <property type="component" value="Unassembled WGS sequence"/>
</dbReference>
<accession>A0A075A1B2</accession>
<evidence type="ECO:0000313" key="3">
    <source>
        <dbReference type="EMBL" id="KER33523.1"/>
    </source>
</evidence>
<feature type="domain" description="Anillin homology" evidence="2">
    <location>
        <begin position="260"/>
        <end position="399"/>
    </location>
</feature>
<dbReference type="STRING" id="6198.A0A075A1B2"/>
<sequence>ARAFAAGNSRALFQLVRSTGIRQAGVSQTIREKDGTVIHSLTRRLERWAEHFQEQLTWSPSTRLLEELSVPEWNIDTNRPSATEVQRDISILRRDKALGPDVLHPLLFKEGVQVLNEQLQQDLERYMKLSDGASRILSMAQNPRHRLDAAKTLFVSNTQLMACLRQVQREKVDAAYRASSLGDWSPPTDAGKSKPIPASTAQPGLARLLLSDIRIPLLWRDAPLGSNMTFLMNRLFPPTSILPGGLLTGAGDIADKADSNDPCDGYSVFCLVQIGNAIKDTRLVFDITPGVTDVEFEDKLMFENVSPDFRCTIDVYACPRFAFKGSMVQSRRRAQIMDNLRKTLDQASCSQFALFCSLLLLGPHHTRTLPHVNGALGDSLSPSYFDLVARCTATLADVGSSIRAHTLERGSQLTNTVPENNCSDVLSDIPVGVDQNGGAKGPTLLHTTDPPSVAVQNLNDLPLFGNICYRLTAQPNSAHSPLHSGYMWIRKLTASPVQSPAKLYSCELKDRYLWAYPVEAVIDQEEDISNGPVKVNGEPSPYIQPKLRLDMLTKDHPDGDMPTDVARQPNVFDNDVFVAPEESNYGATPPSAEGIRSRIMASSQCRLKLAITPKTLFLDVKPVSRLIHVLLPQVSRRSRSTVVNSESVSTSRLLDNRLVVSRRLSVSSQCLMENTSPVRDSPAELPPSLNTFSPSDDVYPVCSRSLTNLRTSSEPPYKPPSWKSMECVTCVRIPSSSSICARKPSTSTRQMVLTPTEPAPVCVPLSLEAVASSVLPADTAAKRSSISTVDSSLNPRYSLCSRLGVPRHRLAHQQLLSRKSRSLDFPQVTAHASRLYNVLRLSQEALSEPVPPETDKVGQSTTPEKATCMGTDATSSTSLSRDSPDDVLFSTFRIATNGLSSHDFHVDLRRTSWHDSHNNRNGDNLGKVRMTTIAELYEFAVCTTPSIIRLVRDACRPSHGLENESEALIWLDLLHKHVEEQKTWGWTGSSHDPPVFP</sequence>
<feature type="non-terminal residue" evidence="3">
    <location>
        <position position="1"/>
    </location>
</feature>
<name>A0A075A1B2_OPIVI</name>
<proteinExistence type="predicted"/>
<gene>
    <name evidence="3" type="ORF">T265_12591</name>
</gene>
<dbReference type="GeneID" id="20326759"/>
<evidence type="ECO:0000256" key="1">
    <source>
        <dbReference type="SAM" id="MobiDB-lite"/>
    </source>
</evidence>
<dbReference type="GO" id="GO:0005826">
    <property type="term" value="C:actomyosin contractile ring"/>
    <property type="evidence" value="ECO:0007669"/>
    <property type="project" value="TreeGrafter"/>
</dbReference>
<dbReference type="EMBL" id="KL596624">
    <property type="protein sequence ID" value="KER33523.1"/>
    <property type="molecule type" value="Genomic_DNA"/>
</dbReference>
<evidence type="ECO:0000259" key="2">
    <source>
        <dbReference type="Pfam" id="PF08174"/>
    </source>
</evidence>
<dbReference type="InterPro" id="IPR012966">
    <property type="entry name" value="AHD"/>
</dbReference>
<dbReference type="AlphaFoldDB" id="A0A075A1B2"/>
<dbReference type="OrthoDB" id="5817051at2759"/>
<dbReference type="RefSeq" id="XP_009162776.1">
    <property type="nucleotide sequence ID" value="XM_009164512.1"/>
</dbReference>
<dbReference type="PANTHER" id="PTHR21538:SF24">
    <property type="entry name" value="PH DOMAIN-CONTAINING PROTEIN"/>
    <property type="match status" value="1"/>
</dbReference>
<dbReference type="GO" id="GO:0000915">
    <property type="term" value="P:actomyosin contractile ring assembly"/>
    <property type="evidence" value="ECO:0007669"/>
    <property type="project" value="TreeGrafter"/>
</dbReference>
<dbReference type="GO" id="GO:0031106">
    <property type="term" value="P:septin ring organization"/>
    <property type="evidence" value="ECO:0007669"/>
    <property type="project" value="TreeGrafter"/>
</dbReference>
<dbReference type="CTD" id="20326759"/>
<dbReference type="KEGG" id="ovi:T265_12591"/>
<reference evidence="3 4" key="1">
    <citation type="submission" date="2013-11" db="EMBL/GenBank/DDBJ databases">
        <title>Opisthorchis viverrini - life in the bile duct.</title>
        <authorList>
            <person name="Young N.D."/>
            <person name="Nagarajan N."/>
            <person name="Lin S.J."/>
            <person name="Korhonen P.K."/>
            <person name="Jex A.R."/>
            <person name="Hall R.S."/>
            <person name="Safavi-Hemami H."/>
            <person name="Kaewkong W."/>
            <person name="Bertrand D."/>
            <person name="Gao S."/>
            <person name="Seet Q."/>
            <person name="Wongkham S."/>
            <person name="Teh B.T."/>
            <person name="Wongkham C."/>
            <person name="Intapan P.M."/>
            <person name="Maleewong W."/>
            <person name="Yang X."/>
            <person name="Hu M."/>
            <person name="Wang Z."/>
            <person name="Hofmann A."/>
            <person name="Sternberg P.W."/>
            <person name="Tan P."/>
            <person name="Wang J."/>
            <person name="Gasser R.B."/>
        </authorList>
    </citation>
    <scope>NUCLEOTIDE SEQUENCE [LARGE SCALE GENOMIC DNA]</scope>
</reference>